<evidence type="ECO:0000313" key="2">
    <source>
        <dbReference type="EMBL" id="OGG41962.1"/>
    </source>
</evidence>
<dbReference type="AlphaFoldDB" id="A0A1F6BYV4"/>
<sequence length="78" mass="8894">MIRIPLLIFTAIIAVFTTPLLALPIAFWYSLRYFAPELIVIAALLDAYFGAVAALPYYTLTAFLMIIVTMFIKRYIMI</sequence>
<name>A0A1F6BYV4_9BACT</name>
<keyword evidence="1" id="KW-0812">Transmembrane</keyword>
<evidence type="ECO:0000256" key="1">
    <source>
        <dbReference type="SAM" id="Phobius"/>
    </source>
</evidence>
<evidence type="ECO:0000313" key="3">
    <source>
        <dbReference type="Proteomes" id="UP000176322"/>
    </source>
</evidence>
<accession>A0A1F6BYV4</accession>
<protein>
    <submittedName>
        <fullName evidence="2">Uncharacterized protein</fullName>
    </submittedName>
</protein>
<feature type="transmembrane region" description="Helical" evidence="1">
    <location>
        <begin position="38"/>
        <end position="71"/>
    </location>
</feature>
<dbReference type="Proteomes" id="UP000176322">
    <property type="component" value="Unassembled WGS sequence"/>
</dbReference>
<proteinExistence type="predicted"/>
<reference evidence="2 3" key="1">
    <citation type="journal article" date="2016" name="Nat. Commun.">
        <title>Thousands of microbial genomes shed light on interconnected biogeochemical processes in an aquifer system.</title>
        <authorList>
            <person name="Anantharaman K."/>
            <person name="Brown C.T."/>
            <person name="Hug L.A."/>
            <person name="Sharon I."/>
            <person name="Castelle C.J."/>
            <person name="Probst A.J."/>
            <person name="Thomas B.C."/>
            <person name="Singh A."/>
            <person name="Wilkins M.J."/>
            <person name="Karaoz U."/>
            <person name="Brodie E.L."/>
            <person name="Williams K.H."/>
            <person name="Hubbard S.S."/>
            <person name="Banfield J.F."/>
        </authorList>
    </citation>
    <scope>NUCLEOTIDE SEQUENCE [LARGE SCALE GENOMIC DNA]</scope>
</reference>
<keyword evidence="1" id="KW-0472">Membrane</keyword>
<gene>
    <name evidence="2" type="ORF">A2837_02010</name>
</gene>
<keyword evidence="1" id="KW-1133">Transmembrane helix</keyword>
<dbReference type="STRING" id="1798475.A2837_02010"/>
<comment type="caution">
    <text evidence="2">The sequence shown here is derived from an EMBL/GenBank/DDBJ whole genome shotgun (WGS) entry which is preliminary data.</text>
</comment>
<organism evidence="2 3">
    <name type="scientific">Candidatus Kaiserbacteria bacterium RIFCSPHIGHO2_01_FULL_46_22</name>
    <dbReference type="NCBI Taxonomy" id="1798475"/>
    <lineage>
        <taxon>Bacteria</taxon>
        <taxon>Candidatus Kaiseribacteriota</taxon>
    </lineage>
</organism>
<dbReference type="EMBL" id="MFKO01000002">
    <property type="protein sequence ID" value="OGG41962.1"/>
    <property type="molecule type" value="Genomic_DNA"/>
</dbReference>